<dbReference type="Proteomes" id="UP000799424">
    <property type="component" value="Unassembled WGS sequence"/>
</dbReference>
<gene>
    <name evidence="2" type="ORF">CC86DRAFT_187751</name>
</gene>
<accession>A0A6A7A972</accession>
<evidence type="ECO:0000256" key="1">
    <source>
        <dbReference type="SAM" id="MobiDB-lite"/>
    </source>
</evidence>
<feature type="region of interest" description="Disordered" evidence="1">
    <location>
        <begin position="181"/>
        <end position="224"/>
    </location>
</feature>
<organism evidence="2 3">
    <name type="scientific">Ophiobolus disseminans</name>
    <dbReference type="NCBI Taxonomy" id="1469910"/>
    <lineage>
        <taxon>Eukaryota</taxon>
        <taxon>Fungi</taxon>
        <taxon>Dikarya</taxon>
        <taxon>Ascomycota</taxon>
        <taxon>Pezizomycotina</taxon>
        <taxon>Dothideomycetes</taxon>
        <taxon>Pleosporomycetidae</taxon>
        <taxon>Pleosporales</taxon>
        <taxon>Pleosporineae</taxon>
        <taxon>Phaeosphaeriaceae</taxon>
        <taxon>Ophiobolus</taxon>
    </lineage>
</organism>
<feature type="compositionally biased region" description="Basic and acidic residues" evidence="1">
    <location>
        <begin position="1"/>
        <end position="11"/>
    </location>
</feature>
<feature type="region of interest" description="Disordered" evidence="1">
    <location>
        <begin position="1"/>
        <end position="22"/>
    </location>
</feature>
<sequence length="242" mass="26635">MPHTGDMKPEKSMANGIRHQPPSRIFYAVQPPRSLISALREPAAPMKSQQVCRTGLQFVADGFVGCELDVISTTKPRQRARIDSRKGKHPSVGSALALASGSLPLPPNQGEVLSIVSQHVTTELSQSSVLAYSHEQAATAPSQLTLTKTQGTTENASPYHLSLTRWESAIRNQLSSIIAPVRRHSESSESEAITEHQSTLDDEDTFEDDSTEDTTYNPVHLGRRPTFSDDHSYFKRAMQELD</sequence>
<dbReference type="AlphaFoldDB" id="A0A6A7A972"/>
<evidence type="ECO:0000313" key="3">
    <source>
        <dbReference type="Proteomes" id="UP000799424"/>
    </source>
</evidence>
<keyword evidence="3" id="KW-1185">Reference proteome</keyword>
<protein>
    <submittedName>
        <fullName evidence="2">Uncharacterized protein</fullName>
    </submittedName>
</protein>
<evidence type="ECO:0000313" key="2">
    <source>
        <dbReference type="EMBL" id="KAF2829288.1"/>
    </source>
</evidence>
<proteinExistence type="predicted"/>
<name>A0A6A7A972_9PLEO</name>
<dbReference type="OrthoDB" id="3794585at2759"/>
<feature type="compositionally biased region" description="Acidic residues" evidence="1">
    <location>
        <begin position="200"/>
        <end position="212"/>
    </location>
</feature>
<dbReference type="EMBL" id="MU006221">
    <property type="protein sequence ID" value="KAF2829288.1"/>
    <property type="molecule type" value="Genomic_DNA"/>
</dbReference>
<reference evidence="2" key="1">
    <citation type="journal article" date="2020" name="Stud. Mycol.">
        <title>101 Dothideomycetes genomes: a test case for predicting lifestyles and emergence of pathogens.</title>
        <authorList>
            <person name="Haridas S."/>
            <person name="Albert R."/>
            <person name="Binder M."/>
            <person name="Bloem J."/>
            <person name="Labutti K."/>
            <person name="Salamov A."/>
            <person name="Andreopoulos B."/>
            <person name="Baker S."/>
            <person name="Barry K."/>
            <person name="Bills G."/>
            <person name="Bluhm B."/>
            <person name="Cannon C."/>
            <person name="Castanera R."/>
            <person name="Culley D."/>
            <person name="Daum C."/>
            <person name="Ezra D."/>
            <person name="Gonzalez J."/>
            <person name="Henrissat B."/>
            <person name="Kuo A."/>
            <person name="Liang C."/>
            <person name="Lipzen A."/>
            <person name="Lutzoni F."/>
            <person name="Magnuson J."/>
            <person name="Mondo S."/>
            <person name="Nolan M."/>
            <person name="Ohm R."/>
            <person name="Pangilinan J."/>
            <person name="Park H.-J."/>
            <person name="Ramirez L."/>
            <person name="Alfaro M."/>
            <person name="Sun H."/>
            <person name="Tritt A."/>
            <person name="Yoshinaga Y."/>
            <person name="Zwiers L.-H."/>
            <person name="Turgeon B."/>
            <person name="Goodwin S."/>
            <person name="Spatafora J."/>
            <person name="Crous P."/>
            <person name="Grigoriev I."/>
        </authorList>
    </citation>
    <scope>NUCLEOTIDE SEQUENCE</scope>
    <source>
        <strain evidence="2">CBS 113818</strain>
    </source>
</reference>